<evidence type="ECO:0000259" key="10">
    <source>
        <dbReference type="PROSITE" id="PS51194"/>
    </source>
</evidence>
<dbReference type="OrthoDB" id="423559at2759"/>
<evidence type="ECO:0000256" key="7">
    <source>
        <dbReference type="SAM" id="MobiDB-lite"/>
    </source>
</evidence>
<dbReference type="InterPro" id="IPR027417">
    <property type="entry name" value="P-loop_NTPase"/>
</dbReference>
<evidence type="ECO:0000256" key="4">
    <source>
        <dbReference type="ARBA" id="ARBA00022806"/>
    </source>
</evidence>
<feature type="compositionally biased region" description="Basic residues" evidence="7">
    <location>
        <begin position="671"/>
        <end position="686"/>
    </location>
</feature>
<dbReference type="FunFam" id="3.40.50.300:FF:002380">
    <property type="entry name" value="SWI/SNF family DNA-dependent ATPase, putative"/>
    <property type="match status" value="1"/>
</dbReference>
<evidence type="ECO:0000259" key="8">
    <source>
        <dbReference type="PROSITE" id="PS50089"/>
    </source>
</evidence>
<comment type="similarity">
    <text evidence="1">Belongs to the SNF2/RAD54 helicase family.</text>
</comment>
<dbReference type="SUPFAM" id="SSF52540">
    <property type="entry name" value="P-loop containing nucleoside triphosphate hydrolases"/>
    <property type="match status" value="2"/>
</dbReference>
<dbReference type="InterPro" id="IPR014001">
    <property type="entry name" value="Helicase_ATP-bd"/>
</dbReference>
<dbReference type="PANTHER" id="PTHR45626:SF16">
    <property type="entry name" value="ATP-DEPENDENT HELICASE ULS1"/>
    <property type="match status" value="1"/>
</dbReference>
<evidence type="ECO:0000313" key="12">
    <source>
        <dbReference type="Proteomes" id="UP000799444"/>
    </source>
</evidence>
<dbReference type="SMART" id="SM00184">
    <property type="entry name" value="RING"/>
    <property type="match status" value="1"/>
</dbReference>
<dbReference type="InterPro" id="IPR013083">
    <property type="entry name" value="Znf_RING/FYVE/PHD"/>
</dbReference>
<keyword evidence="6" id="KW-0479">Metal-binding</keyword>
<dbReference type="SUPFAM" id="SSF57850">
    <property type="entry name" value="RING/U-box"/>
    <property type="match status" value="1"/>
</dbReference>
<dbReference type="InterPro" id="IPR049730">
    <property type="entry name" value="SNF2/RAD54-like_C"/>
</dbReference>
<keyword evidence="12" id="KW-1185">Reference proteome</keyword>
<proteinExistence type="inferred from homology"/>
<evidence type="ECO:0000313" key="11">
    <source>
        <dbReference type="EMBL" id="KAF2731621.1"/>
    </source>
</evidence>
<dbReference type="GO" id="GO:0005634">
    <property type="term" value="C:nucleus"/>
    <property type="evidence" value="ECO:0007669"/>
    <property type="project" value="TreeGrafter"/>
</dbReference>
<dbReference type="InterPro" id="IPR001650">
    <property type="entry name" value="Helicase_C-like"/>
</dbReference>
<dbReference type="InterPro" id="IPR038718">
    <property type="entry name" value="SNF2-like_sf"/>
</dbReference>
<dbReference type="SMART" id="SM00490">
    <property type="entry name" value="HELICc"/>
    <property type="match status" value="1"/>
</dbReference>
<evidence type="ECO:0000256" key="1">
    <source>
        <dbReference type="ARBA" id="ARBA00007025"/>
    </source>
</evidence>
<organism evidence="11 12">
    <name type="scientific">Polyplosphaeria fusca</name>
    <dbReference type="NCBI Taxonomy" id="682080"/>
    <lineage>
        <taxon>Eukaryota</taxon>
        <taxon>Fungi</taxon>
        <taxon>Dikarya</taxon>
        <taxon>Ascomycota</taxon>
        <taxon>Pezizomycotina</taxon>
        <taxon>Dothideomycetes</taxon>
        <taxon>Pleosporomycetidae</taxon>
        <taxon>Pleosporales</taxon>
        <taxon>Tetraplosphaeriaceae</taxon>
        <taxon>Polyplosphaeria</taxon>
    </lineage>
</organism>
<feature type="region of interest" description="Disordered" evidence="7">
    <location>
        <begin position="620"/>
        <end position="686"/>
    </location>
</feature>
<dbReference type="PROSITE" id="PS51194">
    <property type="entry name" value="HELICASE_CTER"/>
    <property type="match status" value="1"/>
</dbReference>
<gene>
    <name evidence="11" type="ORF">EJ04DRAFT_442691</name>
</gene>
<dbReference type="AlphaFoldDB" id="A0A9P4QVC3"/>
<dbReference type="Pfam" id="PF00271">
    <property type="entry name" value="Helicase_C"/>
    <property type="match status" value="1"/>
</dbReference>
<sequence>MPPQFGVPAFSNSSQPPKREPQSTSFRDEPDFIDLTGDDYSSLDRTWSNGTDGQRPADPFPELARAYMHDQVGPASAFNQDFMTDNDLAHFLLTPTQPGGYGPQQSQPLGNQQGGAFHQPALLQPSVGGFGSRPIPHLIPSRPPEWLRDESDDEDVVTPLDAASGGHIQKLIEGIKPDEDTVREPTPKSMSCELMEHQKIGLAWLRQMEEGSSKGGILADEMGLGKTIQALALILARKPDDLGCKTTLIVAPVALMRQWEKEIERHVRPGDRLKVFMYHGKKATFDRLRQYDVVLCTFGALQTEMKRIEKGQDNRSLSLLGPHCKWYRVIIDEAQCLKNRNTLTSKASNELHAQYRLVMTGTPMMNSIDELYPLLRFLHIRPYNDWGKFNWEIAKPVKNSNESVRRRGMDRLHVLLKSTMLRRRKDTPVDGRPICSIPPKHTHEAHVELSDDEFALYKAIETKSQLRMNKYLKAGTVSNNYANMLVLLLRLRQACCHPHLIKDLGVQASTEGIAEDDLKARAEQLSTEVVNRLKDQDGFECPICLDATKNPTIIMPCGHTTCGECFQKILEPGNAVQEGNERVVPKCPHCRGTLSSDYITDYVHFCKVFCPEKLDEFDLPALDDDEEESDEESDEDEKDDDLEDFIVPDDADDDYEVKQCPNENPSDMDKKKTRKGKGKGKAPTKGKHTLAELKKQSMRSAAAKRKYLRRLRKEWKSSAKIDKTLEVLADIDANDATEKTLIFSQFTSLLDLLEVPLNDKGIRYQRYDGSMKLNDRADAVNKFMDECEEKVMLISLKAGNAGLNLNKASQVIVLDPFWNPFIEDQAVDRAHRMPQQREVHVHRLLVPETVEDRICQLQDKKRELIDAALDETAANNVSRLSVGDLMYLFGMGNRPQT</sequence>
<feature type="domain" description="Helicase ATP-binding" evidence="9">
    <location>
        <begin position="207"/>
        <end position="381"/>
    </location>
</feature>
<dbReference type="Gene3D" id="3.40.50.300">
    <property type="entry name" value="P-loop containing nucleotide triphosphate hydrolases"/>
    <property type="match status" value="2"/>
</dbReference>
<dbReference type="PANTHER" id="PTHR45626">
    <property type="entry name" value="TRANSCRIPTION TERMINATION FACTOR 2-RELATED"/>
    <property type="match status" value="1"/>
</dbReference>
<keyword evidence="6" id="KW-0862">Zinc</keyword>
<dbReference type="GO" id="GO:0008270">
    <property type="term" value="F:zinc ion binding"/>
    <property type="evidence" value="ECO:0007669"/>
    <property type="project" value="UniProtKB-KW"/>
</dbReference>
<dbReference type="Pfam" id="PF13923">
    <property type="entry name" value="zf-C3HC4_2"/>
    <property type="match status" value="1"/>
</dbReference>
<keyword evidence="2" id="KW-0547">Nucleotide-binding</keyword>
<dbReference type="GO" id="GO:0016787">
    <property type="term" value="F:hydrolase activity"/>
    <property type="evidence" value="ECO:0007669"/>
    <property type="project" value="UniProtKB-KW"/>
</dbReference>
<dbReference type="InterPro" id="IPR001841">
    <property type="entry name" value="Znf_RING"/>
</dbReference>
<dbReference type="InterPro" id="IPR000330">
    <property type="entry name" value="SNF2_N"/>
</dbReference>
<feature type="region of interest" description="Disordered" evidence="7">
    <location>
        <begin position="1"/>
        <end position="60"/>
    </location>
</feature>
<comment type="caution">
    <text evidence="11">The sequence shown here is derived from an EMBL/GenBank/DDBJ whole genome shotgun (WGS) entry which is preliminary data.</text>
</comment>
<dbReference type="SMART" id="SM00487">
    <property type="entry name" value="DEXDc"/>
    <property type="match status" value="1"/>
</dbReference>
<accession>A0A9P4QVC3</accession>
<feature type="compositionally biased region" description="Low complexity" evidence="7">
    <location>
        <begin position="94"/>
        <end position="110"/>
    </location>
</feature>
<dbReference type="Proteomes" id="UP000799444">
    <property type="component" value="Unassembled WGS sequence"/>
</dbReference>
<dbReference type="PROSITE" id="PS51192">
    <property type="entry name" value="HELICASE_ATP_BIND_1"/>
    <property type="match status" value="1"/>
</dbReference>
<feature type="compositionally biased region" description="Polar residues" evidence="7">
    <location>
        <begin position="43"/>
        <end position="52"/>
    </location>
</feature>
<dbReference type="InterPro" id="IPR050628">
    <property type="entry name" value="SNF2_RAD54_helicase_TF"/>
</dbReference>
<dbReference type="CDD" id="cd18793">
    <property type="entry name" value="SF2_C_SNF"/>
    <property type="match status" value="1"/>
</dbReference>
<keyword evidence="6" id="KW-0863">Zinc-finger</keyword>
<keyword evidence="3" id="KW-0378">Hydrolase</keyword>
<feature type="compositionally biased region" description="Basic and acidic residues" evidence="7">
    <location>
        <begin position="17"/>
        <end position="30"/>
    </location>
</feature>
<dbReference type="GO" id="GO:0000724">
    <property type="term" value="P:double-strand break repair via homologous recombination"/>
    <property type="evidence" value="ECO:0007669"/>
    <property type="project" value="TreeGrafter"/>
</dbReference>
<dbReference type="Gene3D" id="3.40.50.10810">
    <property type="entry name" value="Tandem AAA-ATPase domain"/>
    <property type="match status" value="1"/>
</dbReference>
<feature type="domain" description="RING-type" evidence="8">
    <location>
        <begin position="541"/>
        <end position="591"/>
    </location>
</feature>
<keyword evidence="5" id="KW-0067">ATP-binding</keyword>
<feature type="domain" description="Helicase C-terminal" evidence="10">
    <location>
        <begin position="720"/>
        <end position="881"/>
    </location>
</feature>
<evidence type="ECO:0000259" key="9">
    <source>
        <dbReference type="PROSITE" id="PS51192"/>
    </source>
</evidence>
<dbReference type="CDD" id="cd18008">
    <property type="entry name" value="DEXDc_SHPRH-like"/>
    <property type="match status" value="1"/>
</dbReference>
<dbReference type="GO" id="GO:0005737">
    <property type="term" value="C:cytoplasm"/>
    <property type="evidence" value="ECO:0007669"/>
    <property type="project" value="TreeGrafter"/>
</dbReference>
<dbReference type="PROSITE" id="PS50089">
    <property type="entry name" value="ZF_RING_2"/>
    <property type="match status" value="1"/>
</dbReference>
<dbReference type="GO" id="GO:0008094">
    <property type="term" value="F:ATP-dependent activity, acting on DNA"/>
    <property type="evidence" value="ECO:0007669"/>
    <property type="project" value="TreeGrafter"/>
</dbReference>
<dbReference type="EMBL" id="ML996192">
    <property type="protein sequence ID" value="KAF2731621.1"/>
    <property type="molecule type" value="Genomic_DNA"/>
</dbReference>
<evidence type="ECO:0000256" key="3">
    <source>
        <dbReference type="ARBA" id="ARBA00022801"/>
    </source>
</evidence>
<feature type="region of interest" description="Disordered" evidence="7">
    <location>
        <begin position="94"/>
        <end position="123"/>
    </location>
</feature>
<dbReference type="Pfam" id="PF00176">
    <property type="entry name" value="SNF2-rel_dom"/>
    <property type="match status" value="1"/>
</dbReference>
<name>A0A9P4QVC3_9PLEO</name>
<keyword evidence="4" id="KW-0347">Helicase</keyword>
<evidence type="ECO:0000256" key="6">
    <source>
        <dbReference type="PROSITE-ProRule" id="PRU00175"/>
    </source>
</evidence>
<dbReference type="GO" id="GO:0005524">
    <property type="term" value="F:ATP binding"/>
    <property type="evidence" value="ECO:0007669"/>
    <property type="project" value="UniProtKB-KW"/>
</dbReference>
<evidence type="ECO:0000256" key="2">
    <source>
        <dbReference type="ARBA" id="ARBA00022741"/>
    </source>
</evidence>
<feature type="compositionally biased region" description="Acidic residues" evidence="7">
    <location>
        <begin position="620"/>
        <end position="655"/>
    </location>
</feature>
<dbReference type="GO" id="GO:0004386">
    <property type="term" value="F:helicase activity"/>
    <property type="evidence" value="ECO:0007669"/>
    <property type="project" value="UniProtKB-KW"/>
</dbReference>
<evidence type="ECO:0000256" key="5">
    <source>
        <dbReference type="ARBA" id="ARBA00022840"/>
    </source>
</evidence>
<reference evidence="11" key="1">
    <citation type="journal article" date="2020" name="Stud. Mycol.">
        <title>101 Dothideomycetes genomes: a test case for predicting lifestyles and emergence of pathogens.</title>
        <authorList>
            <person name="Haridas S."/>
            <person name="Albert R."/>
            <person name="Binder M."/>
            <person name="Bloem J."/>
            <person name="Labutti K."/>
            <person name="Salamov A."/>
            <person name="Andreopoulos B."/>
            <person name="Baker S."/>
            <person name="Barry K."/>
            <person name="Bills G."/>
            <person name="Bluhm B."/>
            <person name="Cannon C."/>
            <person name="Castanera R."/>
            <person name="Culley D."/>
            <person name="Daum C."/>
            <person name="Ezra D."/>
            <person name="Gonzalez J."/>
            <person name="Henrissat B."/>
            <person name="Kuo A."/>
            <person name="Liang C."/>
            <person name="Lipzen A."/>
            <person name="Lutzoni F."/>
            <person name="Magnuson J."/>
            <person name="Mondo S."/>
            <person name="Nolan M."/>
            <person name="Ohm R."/>
            <person name="Pangilinan J."/>
            <person name="Park H.-J."/>
            <person name="Ramirez L."/>
            <person name="Alfaro M."/>
            <person name="Sun H."/>
            <person name="Tritt A."/>
            <person name="Yoshinaga Y."/>
            <person name="Zwiers L.-H."/>
            <person name="Turgeon B."/>
            <person name="Goodwin S."/>
            <person name="Spatafora J."/>
            <person name="Crous P."/>
            <person name="Grigoriev I."/>
        </authorList>
    </citation>
    <scope>NUCLEOTIDE SEQUENCE</scope>
    <source>
        <strain evidence="11">CBS 125425</strain>
    </source>
</reference>
<dbReference type="Gene3D" id="3.30.40.10">
    <property type="entry name" value="Zinc/RING finger domain, C3HC4 (zinc finger)"/>
    <property type="match status" value="1"/>
</dbReference>
<protein>
    <submittedName>
        <fullName evidence="11">Uncharacterized protein</fullName>
    </submittedName>
</protein>